<evidence type="ECO:0000313" key="1">
    <source>
        <dbReference type="EMBL" id="BBK85550.1"/>
    </source>
</evidence>
<keyword evidence="2" id="KW-1185">Reference proteome</keyword>
<proteinExistence type="predicted"/>
<dbReference type="Proteomes" id="UP000318594">
    <property type="component" value="Chromosome"/>
</dbReference>
<dbReference type="EMBL" id="AP019723">
    <property type="protein sequence ID" value="BBK85550.1"/>
    <property type="molecule type" value="Genomic_DNA"/>
</dbReference>
<organism evidence="1 2">
    <name type="scientific">Cutibacterium acnes subsp. acnes</name>
    <dbReference type="NCBI Taxonomy" id="1734925"/>
    <lineage>
        <taxon>Bacteria</taxon>
        <taxon>Bacillati</taxon>
        <taxon>Actinomycetota</taxon>
        <taxon>Actinomycetes</taxon>
        <taxon>Propionibacteriales</taxon>
        <taxon>Propionibacteriaceae</taxon>
        <taxon>Cutibacterium</taxon>
    </lineage>
</organism>
<reference evidence="1 2" key="1">
    <citation type="submission" date="2019-06" db="EMBL/GenBank/DDBJ databases">
        <title>Complete genome sequence of Cutibacterium acnes subsp. acnes NBRC 107605.</title>
        <authorList>
            <person name="Miura T."/>
            <person name="Furukawa M."/>
            <person name="Shimamura M."/>
            <person name="Ohyama Y."/>
            <person name="Yamazoe A."/>
            <person name="Kawasaki H."/>
        </authorList>
    </citation>
    <scope>NUCLEOTIDE SEQUENCE [LARGE SCALE GENOMIC DNA]</scope>
    <source>
        <strain evidence="1 2">NBRC 107605</strain>
    </source>
</reference>
<gene>
    <name evidence="1" type="ORF">CacPP4_21650</name>
</gene>
<sequence length="58" mass="6006">MSAGAAPNPHLNTLFIKVKANKNDFSSALINGVKKMTTNRIDGSMNIAMSGGEAMAAP</sequence>
<evidence type="ECO:0000313" key="2">
    <source>
        <dbReference type="Proteomes" id="UP000318594"/>
    </source>
</evidence>
<name>A0ABM7H290_CUTAC</name>
<protein>
    <submittedName>
        <fullName evidence="1">Uncharacterized protein</fullName>
    </submittedName>
</protein>
<accession>A0ABM7H290</accession>